<protein>
    <submittedName>
        <fullName evidence="1">Uncharacterized protein</fullName>
    </submittedName>
</protein>
<sequence>MPPQGNSPSLEDLMKVPAKYELQQYAVPAKHECHHPRPQDANRIARKHYEPFTIDQVWQPTLINNSESKGECECSNSENRYRLIPTLSQMLTHKYLRKRSLSHCHFQLELLQQGNMNMMKSY</sequence>
<keyword evidence="2" id="KW-1185">Reference proteome</keyword>
<evidence type="ECO:0000313" key="1">
    <source>
        <dbReference type="EMBL" id="RDY03153.1"/>
    </source>
</evidence>
<name>A0A371HK24_MUCPR</name>
<dbReference type="AlphaFoldDB" id="A0A371HK24"/>
<organism evidence="1 2">
    <name type="scientific">Mucuna pruriens</name>
    <name type="common">Velvet bean</name>
    <name type="synonym">Dolichos pruriens</name>
    <dbReference type="NCBI Taxonomy" id="157652"/>
    <lineage>
        <taxon>Eukaryota</taxon>
        <taxon>Viridiplantae</taxon>
        <taxon>Streptophyta</taxon>
        <taxon>Embryophyta</taxon>
        <taxon>Tracheophyta</taxon>
        <taxon>Spermatophyta</taxon>
        <taxon>Magnoliopsida</taxon>
        <taxon>eudicotyledons</taxon>
        <taxon>Gunneridae</taxon>
        <taxon>Pentapetalae</taxon>
        <taxon>rosids</taxon>
        <taxon>fabids</taxon>
        <taxon>Fabales</taxon>
        <taxon>Fabaceae</taxon>
        <taxon>Papilionoideae</taxon>
        <taxon>50 kb inversion clade</taxon>
        <taxon>NPAAA clade</taxon>
        <taxon>indigoferoid/millettioid clade</taxon>
        <taxon>Phaseoleae</taxon>
        <taxon>Mucuna</taxon>
    </lineage>
</organism>
<reference evidence="1" key="1">
    <citation type="submission" date="2018-05" db="EMBL/GenBank/DDBJ databases">
        <title>Draft genome of Mucuna pruriens seed.</title>
        <authorList>
            <person name="Nnadi N.E."/>
            <person name="Vos R."/>
            <person name="Hasami M.H."/>
            <person name="Devisetty U.K."/>
            <person name="Aguiy J.C."/>
        </authorList>
    </citation>
    <scope>NUCLEOTIDE SEQUENCE [LARGE SCALE GENOMIC DNA]</scope>
    <source>
        <strain evidence="1">JCA_2017</strain>
    </source>
</reference>
<gene>
    <name evidence="1" type="ORF">CR513_13300</name>
</gene>
<accession>A0A371HK24</accession>
<comment type="caution">
    <text evidence="1">The sequence shown here is derived from an EMBL/GenBank/DDBJ whole genome shotgun (WGS) entry which is preliminary data.</text>
</comment>
<proteinExistence type="predicted"/>
<evidence type="ECO:0000313" key="2">
    <source>
        <dbReference type="Proteomes" id="UP000257109"/>
    </source>
</evidence>
<dbReference type="Proteomes" id="UP000257109">
    <property type="component" value="Unassembled WGS sequence"/>
</dbReference>
<dbReference type="EMBL" id="QJKJ01002372">
    <property type="protein sequence ID" value="RDY03153.1"/>
    <property type="molecule type" value="Genomic_DNA"/>
</dbReference>
<feature type="non-terminal residue" evidence="1">
    <location>
        <position position="1"/>
    </location>
</feature>